<dbReference type="EMBL" id="JANPWB010000009">
    <property type="protein sequence ID" value="KAJ1151227.1"/>
    <property type="molecule type" value="Genomic_DNA"/>
</dbReference>
<comment type="caution">
    <text evidence="2">The sequence shown here is derived from an EMBL/GenBank/DDBJ whole genome shotgun (WGS) entry which is preliminary data.</text>
</comment>
<dbReference type="AlphaFoldDB" id="A0AAV7RER8"/>
<organism evidence="2 3">
    <name type="scientific">Pleurodeles waltl</name>
    <name type="common">Iberian ribbed newt</name>
    <dbReference type="NCBI Taxonomy" id="8319"/>
    <lineage>
        <taxon>Eukaryota</taxon>
        <taxon>Metazoa</taxon>
        <taxon>Chordata</taxon>
        <taxon>Craniata</taxon>
        <taxon>Vertebrata</taxon>
        <taxon>Euteleostomi</taxon>
        <taxon>Amphibia</taxon>
        <taxon>Batrachia</taxon>
        <taxon>Caudata</taxon>
        <taxon>Salamandroidea</taxon>
        <taxon>Salamandridae</taxon>
        <taxon>Pleurodelinae</taxon>
        <taxon>Pleurodeles</taxon>
    </lineage>
</organism>
<accession>A0AAV7RER8</accession>
<proteinExistence type="predicted"/>
<evidence type="ECO:0000313" key="2">
    <source>
        <dbReference type="EMBL" id="KAJ1151227.1"/>
    </source>
</evidence>
<protein>
    <submittedName>
        <fullName evidence="2">Uncharacterized protein</fullName>
    </submittedName>
</protein>
<sequence>MPASGRSVPNLNVDKCGVGGLGTRQSPKASGDLGFSAGGTLSDYRPEKHRD</sequence>
<reference evidence="2" key="1">
    <citation type="journal article" date="2022" name="bioRxiv">
        <title>Sequencing and chromosome-scale assembly of the giantPleurodeles waltlgenome.</title>
        <authorList>
            <person name="Brown T."/>
            <person name="Elewa A."/>
            <person name="Iarovenko S."/>
            <person name="Subramanian E."/>
            <person name="Araus A.J."/>
            <person name="Petzold A."/>
            <person name="Susuki M."/>
            <person name="Suzuki K.-i.T."/>
            <person name="Hayashi T."/>
            <person name="Toyoda A."/>
            <person name="Oliveira C."/>
            <person name="Osipova E."/>
            <person name="Leigh N.D."/>
            <person name="Simon A."/>
            <person name="Yun M.H."/>
        </authorList>
    </citation>
    <scope>NUCLEOTIDE SEQUENCE</scope>
    <source>
        <strain evidence="2">20211129_DDA</strain>
        <tissue evidence="2">Liver</tissue>
    </source>
</reference>
<evidence type="ECO:0000313" key="3">
    <source>
        <dbReference type="Proteomes" id="UP001066276"/>
    </source>
</evidence>
<name>A0AAV7RER8_PLEWA</name>
<dbReference type="Proteomes" id="UP001066276">
    <property type="component" value="Chromosome 5"/>
</dbReference>
<feature type="region of interest" description="Disordered" evidence="1">
    <location>
        <begin position="1"/>
        <end position="51"/>
    </location>
</feature>
<gene>
    <name evidence="2" type="ORF">NDU88_004014</name>
</gene>
<feature type="non-terminal residue" evidence="2">
    <location>
        <position position="51"/>
    </location>
</feature>
<evidence type="ECO:0000256" key="1">
    <source>
        <dbReference type="SAM" id="MobiDB-lite"/>
    </source>
</evidence>
<keyword evidence="3" id="KW-1185">Reference proteome</keyword>